<comment type="caution">
    <text evidence="5">The sequence shown here is derived from an EMBL/GenBank/DDBJ whole genome shotgun (WGS) entry which is preliminary data.</text>
</comment>
<keyword evidence="2" id="KW-0521">NADP</keyword>
<dbReference type="AlphaFoldDB" id="A0A3N2DXG9"/>
<dbReference type="RefSeq" id="WP_123710543.1">
    <property type="nucleotide sequence ID" value="NZ_RKHR01000003.1"/>
</dbReference>
<dbReference type="PANTHER" id="PTHR43673">
    <property type="entry name" value="NAD(P)H NITROREDUCTASE YDGI-RELATED"/>
    <property type="match status" value="1"/>
</dbReference>
<protein>
    <submittedName>
        <fullName evidence="5">Nitroreductase/dihydropteridine reductase</fullName>
    </submittedName>
</protein>
<dbReference type="Pfam" id="PF00881">
    <property type="entry name" value="Nitroreductase"/>
    <property type="match status" value="1"/>
</dbReference>
<accession>A0A3N2DXG9</accession>
<sequence>MKTALELLSLRYTTKAYSPDKTVPDELIEDLLQSLRLAPSSINSQPWHFISISNAADKLEISQASWATNKQKVIDCSHAIVLCSKQSFTVQDCAEIESLSAKLRHSQVNPDRLEMMQGFVSSKSAADLQTWIDCQLYLALGQLLTTAAMIGVDATPMEGFDPEAVGELFNLKEQGLKATAIVLLGYRSDDDFNTLDKACKVRFPYDQVVTCRK</sequence>
<evidence type="ECO:0000256" key="1">
    <source>
        <dbReference type="ARBA" id="ARBA00007118"/>
    </source>
</evidence>
<dbReference type="GO" id="GO:0016491">
    <property type="term" value="F:oxidoreductase activity"/>
    <property type="evidence" value="ECO:0007669"/>
    <property type="project" value="UniProtKB-KW"/>
</dbReference>
<evidence type="ECO:0000313" key="6">
    <source>
        <dbReference type="Proteomes" id="UP000275394"/>
    </source>
</evidence>
<dbReference type="CDD" id="cd02149">
    <property type="entry name" value="NfsB-like"/>
    <property type="match status" value="1"/>
</dbReference>
<name>A0A3N2DXG9_9GAMM</name>
<gene>
    <name evidence="5" type="ORF">EDC56_0056</name>
</gene>
<keyword evidence="6" id="KW-1185">Reference proteome</keyword>
<feature type="domain" description="Nitroreductase" evidence="4">
    <location>
        <begin position="11"/>
        <end position="186"/>
    </location>
</feature>
<dbReference type="Gene3D" id="3.40.109.10">
    <property type="entry name" value="NADH Oxidase"/>
    <property type="match status" value="1"/>
</dbReference>
<dbReference type="InterPro" id="IPR000415">
    <property type="entry name" value="Nitroreductase-like"/>
</dbReference>
<dbReference type="SUPFAM" id="SSF55469">
    <property type="entry name" value="FMN-dependent nitroreductase-like"/>
    <property type="match status" value="1"/>
</dbReference>
<dbReference type="InterPro" id="IPR033878">
    <property type="entry name" value="NfsB-like"/>
</dbReference>
<evidence type="ECO:0000256" key="3">
    <source>
        <dbReference type="ARBA" id="ARBA00023002"/>
    </source>
</evidence>
<proteinExistence type="inferred from homology"/>
<dbReference type="OrthoDB" id="9809288at2"/>
<evidence type="ECO:0000259" key="4">
    <source>
        <dbReference type="Pfam" id="PF00881"/>
    </source>
</evidence>
<reference evidence="5 6" key="1">
    <citation type="submission" date="2018-11" db="EMBL/GenBank/DDBJ databases">
        <title>Genomic Encyclopedia of Type Strains, Phase IV (KMG-IV): sequencing the most valuable type-strain genomes for metagenomic binning, comparative biology and taxonomic classification.</title>
        <authorList>
            <person name="Goeker M."/>
        </authorList>
    </citation>
    <scope>NUCLEOTIDE SEQUENCE [LARGE SCALE GENOMIC DNA]</scope>
    <source>
        <strain evidence="5 6">DSM 100316</strain>
    </source>
</reference>
<dbReference type="EMBL" id="RKHR01000003">
    <property type="protein sequence ID" value="ROS04550.1"/>
    <property type="molecule type" value="Genomic_DNA"/>
</dbReference>
<evidence type="ECO:0000313" key="5">
    <source>
        <dbReference type="EMBL" id="ROS04550.1"/>
    </source>
</evidence>
<dbReference type="PANTHER" id="PTHR43673:SF10">
    <property type="entry name" value="NADH DEHYDROGENASE_NAD(P)H NITROREDUCTASE XCC3605-RELATED"/>
    <property type="match status" value="1"/>
</dbReference>
<keyword evidence="3" id="KW-0560">Oxidoreductase</keyword>
<evidence type="ECO:0000256" key="2">
    <source>
        <dbReference type="ARBA" id="ARBA00022857"/>
    </source>
</evidence>
<organism evidence="5 6">
    <name type="scientific">Sinobacterium caligoides</name>
    <dbReference type="NCBI Taxonomy" id="933926"/>
    <lineage>
        <taxon>Bacteria</taxon>
        <taxon>Pseudomonadati</taxon>
        <taxon>Pseudomonadota</taxon>
        <taxon>Gammaproteobacteria</taxon>
        <taxon>Cellvibrionales</taxon>
        <taxon>Spongiibacteraceae</taxon>
        <taxon>Sinobacterium</taxon>
    </lineage>
</organism>
<comment type="similarity">
    <text evidence="1">Belongs to the nitroreductase family.</text>
</comment>
<dbReference type="Proteomes" id="UP000275394">
    <property type="component" value="Unassembled WGS sequence"/>
</dbReference>
<dbReference type="InterPro" id="IPR029479">
    <property type="entry name" value="Nitroreductase"/>
</dbReference>